<keyword evidence="4" id="KW-0653">Protein transport</keyword>
<evidence type="ECO:0000256" key="3">
    <source>
        <dbReference type="ARBA" id="ARBA00022816"/>
    </source>
</evidence>
<name>A0AAV5A121_9AGAM</name>
<dbReference type="InterPro" id="IPR019321">
    <property type="entry name" value="Nucleoporin_Nup88"/>
</dbReference>
<organism evidence="9 10">
    <name type="scientific">Clathrus columnatus</name>
    <dbReference type="NCBI Taxonomy" id="1419009"/>
    <lineage>
        <taxon>Eukaryota</taxon>
        <taxon>Fungi</taxon>
        <taxon>Dikarya</taxon>
        <taxon>Basidiomycota</taxon>
        <taxon>Agaricomycotina</taxon>
        <taxon>Agaricomycetes</taxon>
        <taxon>Phallomycetidae</taxon>
        <taxon>Phallales</taxon>
        <taxon>Clathraceae</taxon>
        <taxon>Clathrus</taxon>
    </lineage>
</organism>
<evidence type="ECO:0000256" key="7">
    <source>
        <dbReference type="ARBA" id="ARBA00023242"/>
    </source>
</evidence>
<keyword evidence="5" id="KW-0811">Translocation</keyword>
<keyword evidence="7" id="KW-0539">Nucleus</keyword>
<dbReference type="PANTHER" id="PTHR13257:SF0">
    <property type="entry name" value="NUCLEAR PORE COMPLEX PROTEIN NUP88"/>
    <property type="match status" value="1"/>
</dbReference>
<dbReference type="GO" id="GO:0005643">
    <property type="term" value="C:nuclear pore"/>
    <property type="evidence" value="ECO:0007669"/>
    <property type="project" value="UniProtKB-SubCell"/>
</dbReference>
<dbReference type="AlphaFoldDB" id="A0AAV5A121"/>
<keyword evidence="2" id="KW-0813">Transport</keyword>
<keyword evidence="8" id="KW-0175">Coiled coil</keyword>
<dbReference type="GO" id="GO:0017056">
    <property type="term" value="F:structural constituent of nuclear pore"/>
    <property type="evidence" value="ECO:0007669"/>
    <property type="project" value="InterPro"/>
</dbReference>
<keyword evidence="3" id="KW-0509">mRNA transport</keyword>
<evidence type="ECO:0000256" key="5">
    <source>
        <dbReference type="ARBA" id="ARBA00023010"/>
    </source>
</evidence>
<protein>
    <recommendedName>
        <fullName evidence="11">Nuclear pore complex protein Nup88</fullName>
    </recommendedName>
</protein>
<dbReference type="GO" id="GO:0006406">
    <property type="term" value="P:mRNA export from nucleus"/>
    <property type="evidence" value="ECO:0007669"/>
    <property type="project" value="TreeGrafter"/>
</dbReference>
<dbReference type="Pfam" id="PF10168">
    <property type="entry name" value="Nup88"/>
    <property type="match status" value="1"/>
</dbReference>
<accession>A0AAV5A121</accession>
<dbReference type="PANTHER" id="PTHR13257">
    <property type="entry name" value="NUCLEOPORIN NUP84-RELATED"/>
    <property type="match status" value="1"/>
</dbReference>
<dbReference type="Proteomes" id="UP001050691">
    <property type="component" value="Unassembled WGS sequence"/>
</dbReference>
<reference evidence="9" key="1">
    <citation type="submission" date="2021-10" db="EMBL/GenBank/DDBJ databases">
        <title>De novo Genome Assembly of Clathrus columnatus (Basidiomycota, Fungi) Using Illumina and Nanopore Sequence Data.</title>
        <authorList>
            <person name="Ogiso-Tanaka E."/>
            <person name="Itagaki H."/>
            <person name="Hosoya T."/>
            <person name="Hosaka K."/>
        </authorList>
    </citation>
    <scope>NUCLEOTIDE SEQUENCE</scope>
    <source>
        <strain evidence="9">MO-923</strain>
    </source>
</reference>
<gene>
    <name evidence="9" type="ORF">Clacol_001482</name>
</gene>
<evidence type="ECO:0000256" key="4">
    <source>
        <dbReference type="ARBA" id="ARBA00022927"/>
    </source>
</evidence>
<evidence type="ECO:0000256" key="6">
    <source>
        <dbReference type="ARBA" id="ARBA00023132"/>
    </source>
</evidence>
<evidence type="ECO:0000313" key="10">
    <source>
        <dbReference type="Proteomes" id="UP001050691"/>
    </source>
</evidence>
<evidence type="ECO:0000313" key="9">
    <source>
        <dbReference type="EMBL" id="GJJ07282.1"/>
    </source>
</evidence>
<dbReference type="GO" id="GO:0000056">
    <property type="term" value="P:ribosomal small subunit export from nucleus"/>
    <property type="evidence" value="ECO:0007669"/>
    <property type="project" value="InterPro"/>
</dbReference>
<evidence type="ECO:0000256" key="8">
    <source>
        <dbReference type="SAM" id="Coils"/>
    </source>
</evidence>
<dbReference type="InterPro" id="IPR037700">
    <property type="entry name" value="NUP88/NUP82"/>
</dbReference>
<dbReference type="EMBL" id="BPWL01000002">
    <property type="protein sequence ID" value="GJJ07282.1"/>
    <property type="molecule type" value="Genomic_DNA"/>
</dbReference>
<dbReference type="InterPro" id="IPR011333">
    <property type="entry name" value="SKP1/BTB/POZ_sf"/>
</dbReference>
<evidence type="ECO:0000256" key="1">
    <source>
        <dbReference type="ARBA" id="ARBA00004567"/>
    </source>
</evidence>
<feature type="coiled-coil region" evidence="8">
    <location>
        <begin position="725"/>
        <end position="792"/>
    </location>
</feature>
<dbReference type="Gene3D" id="3.30.710.10">
    <property type="entry name" value="Potassium Channel Kv1.1, Chain A"/>
    <property type="match status" value="1"/>
</dbReference>
<proteinExistence type="predicted"/>
<comment type="subcellular location">
    <subcellularLocation>
        <location evidence="1">Nucleus</location>
        <location evidence="1">Nuclear pore complex</location>
    </subcellularLocation>
</comment>
<keyword evidence="6" id="KW-0906">Nuclear pore complex</keyword>
<comment type="caution">
    <text evidence="9">The sequence shown here is derived from an EMBL/GenBank/DDBJ whole genome shotgun (WGS) entry which is preliminary data.</text>
</comment>
<keyword evidence="10" id="KW-1185">Reference proteome</keyword>
<dbReference type="GO" id="GO:0006606">
    <property type="term" value="P:protein import into nucleus"/>
    <property type="evidence" value="ECO:0007669"/>
    <property type="project" value="TreeGrafter"/>
</dbReference>
<evidence type="ECO:0008006" key="11">
    <source>
        <dbReference type="Google" id="ProtNLM"/>
    </source>
</evidence>
<evidence type="ECO:0000256" key="2">
    <source>
        <dbReference type="ARBA" id="ARBA00022448"/>
    </source>
</evidence>
<sequence length="1078" mass="121060">MDVQSYLAGHPIFLSQNNFDSSFNLSFDNLSSLNRGKPLAKRNGSTIPLAHRQRMLRQNFETLYTPNVEFEIHQMALNSSGKLLAIAGRTEVAVITLPKTGYFKLVPSRLDCRTVQIGQFYHATRSASPVAKIDWHPWGKNHCTLLVMTADGVLREYDVSMDPEEPQQVLSFMPQRSHSSSFKGDSSSREIVSFCLGCGKADWGPLTVYALSKSGDVLAICPYIPHNAAYVHALDYFVRAKQENVLQIGKIPSDSNSFSAIYAQQLKYVNAIMKQLPDDSQSLFSRDSKLVPIIAPTTKTRPVRQGPFLLQPSPVEFNEGDGGYATDIFYLYSTPGSSLLSEENENDEGLGVILVTFSDGRVDVCLDVEKTEAAWESVADLPVLVVYETIDLGIVSTIIRSESVKAKENKPDKPLQMLEKNWPVIVADPIYQDTVFIYHTLGVHALNLTHWLQPLVKSMQTGVDEMIENVVKKNIATEVTIAITQSLAPHTAELSFRLKSEEEDIKHDIDLPPLPTSILESVPGLEAKDSSLISLLSREPYIPPPAVTLPETIEAIKKLGHPSMDVLKRNIVITPELLRQFATIIQRFQSYIRDIYIAVSNFQDRMILQDQEFQRQQTKYAEIVERAKRLKEEGSVRLKQRFDRCFTEQKHLLSRSDKILQQLMNASSPAPSEPEKKWFGELQRMKMEILGESHYDSGSIRARTDTVWNYSARGLNLSLKVENYLPRLRDLAVKEEQRMKELNERPVELGKMQEYRILMRLGEHKQILSQTIDKLQEMAQKLNIEIENVDVNGDANGDGEANLNGATPSYSPEFSSSEADIVLQSCDGILFKVFGRILMEASPVFRDMMSIPNPSGELPRPLVLDEDAATLELGLKFLYPIPNPRITSFDVMKDVLKMADKYFLDCILHALKALLVAPPFIDKAPLRVYALACTYGFHEEAKIASRHCLKMDILQEAELHEELSMISGRDLLRLIKLHQTRAAAILGILNGSSPSRCDGNGAYNVSGVPLWWLEFKTQAKEELQKRPLGDTIFQGKFLAACVNKSTGCPSCSLNYLSSATQARLEQMRMLIDNLADTV</sequence>
<dbReference type="GO" id="GO:0000055">
    <property type="term" value="P:ribosomal large subunit export from nucleus"/>
    <property type="evidence" value="ECO:0007669"/>
    <property type="project" value="InterPro"/>
</dbReference>